<comment type="function">
    <text evidence="15">Transfers mannose from Dol-P-mannose to Ser or Thr residues on proteins.</text>
</comment>
<dbReference type="InterPro" id="IPR027005">
    <property type="entry name" value="PMT-like"/>
</dbReference>
<evidence type="ECO:0000256" key="13">
    <source>
        <dbReference type="ARBA" id="ARBA00045085"/>
    </source>
</evidence>
<reference evidence="18 19" key="1">
    <citation type="journal article" date="2012" name="Eukaryot. Cell">
        <title>Draft genome sequence of Wickerhamomyces ciferrii NRRL Y-1031 F-60-10.</title>
        <authorList>
            <person name="Schneider J."/>
            <person name="Andrea H."/>
            <person name="Blom J."/>
            <person name="Jaenicke S."/>
            <person name="Ruckert C."/>
            <person name="Schorsch C."/>
            <person name="Szczepanowski R."/>
            <person name="Farwick M."/>
            <person name="Goesmann A."/>
            <person name="Puhler A."/>
            <person name="Schaffer S."/>
            <person name="Tauch A."/>
            <person name="Kohler T."/>
            <person name="Brinkrolf K."/>
        </authorList>
    </citation>
    <scope>NUCLEOTIDE SEQUENCE [LARGE SCALE GENOMIC DNA]</scope>
    <source>
        <strain evidence="19">ATCC 14091 / BCRC 22168 / CBS 111 / JCM 3599 / NBRC 0793 / NRRL Y-1031 F-60-10</strain>
    </source>
</reference>
<dbReference type="Gene3D" id="2.80.10.50">
    <property type="match status" value="1"/>
</dbReference>
<evidence type="ECO:0000256" key="10">
    <source>
        <dbReference type="ARBA" id="ARBA00022989"/>
    </source>
</evidence>
<dbReference type="InterPro" id="IPR036300">
    <property type="entry name" value="MIR_dom_sf"/>
</dbReference>
<dbReference type="PANTHER" id="PTHR10050">
    <property type="entry name" value="DOLICHYL-PHOSPHATE-MANNOSE--PROTEIN MANNOSYLTRANSFERASE"/>
    <property type="match status" value="1"/>
</dbReference>
<dbReference type="InParanoid" id="K0KZG2"/>
<dbReference type="STRING" id="1206466.K0KZG2"/>
<feature type="transmembrane region" description="Helical" evidence="15">
    <location>
        <begin position="684"/>
        <end position="700"/>
    </location>
</feature>
<dbReference type="EC" id="2.4.1.109" evidence="4 15"/>
<evidence type="ECO:0000256" key="6">
    <source>
        <dbReference type="ARBA" id="ARBA00022679"/>
    </source>
</evidence>
<accession>K0KZG2</accession>
<feature type="transmembrane region" description="Helical" evidence="15">
    <location>
        <begin position="196"/>
        <end position="214"/>
    </location>
</feature>
<keyword evidence="7 15" id="KW-0812">Transmembrane</keyword>
<evidence type="ECO:0000256" key="8">
    <source>
        <dbReference type="ARBA" id="ARBA00022737"/>
    </source>
</evidence>
<comment type="subcellular location">
    <subcellularLocation>
        <location evidence="1 15">Endoplasmic reticulum membrane</location>
        <topology evidence="1 15">Multi-pass membrane protein</topology>
    </subcellularLocation>
</comment>
<dbReference type="InterPro" id="IPR003342">
    <property type="entry name" value="ArnT-like_N"/>
</dbReference>
<evidence type="ECO:0000256" key="2">
    <source>
        <dbReference type="ARBA" id="ARBA00004922"/>
    </source>
</evidence>
<evidence type="ECO:0000256" key="15">
    <source>
        <dbReference type="RuleBase" id="RU367007"/>
    </source>
</evidence>
<keyword evidence="12" id="KW-0325">Glycoprotein</keyword>
<dbReference type="eggNOG" id="KOG3359">
    <property type="taxonomic scope" value="Eukaryota"/>
</dbReference>
<keyword evidence="19" id="KW-1185">Reference proteome</keyword>
<dbReference type="Pfam" id="PF02815">
    <property type="entry name" value="MIR"/>
    <property type="match status" value="1"/>
</dbReference>
<dbReference type="Pfam" id="PF02366">
    <property type="entry name" value="PMT"/>
    <property type="match status" value="1"/>
</dbReference>
<dbReference type="PROSITE" id="PS50919">
    <property type="entry name" value="MIR"/>
    <property type="match status" value="2"/>
</dbReference>
<evidence type="ECO:0000256" key="3">
    <source>
        <dbReference type="ARBA" id="ARBA00007222"/>
    </source>
</evidence>
<dbReference type="Proteomes" id="UP000009328">
    <property type="component" value="Unassembled WGS sequence"/>
</dbReference>
<evidence type="ECO:0000256" key="14">
    <source>
        <dbReference type="ARBA" id="ARBA00045102"/>
    </source>
</evidence>
<dbReference type="AlphaFoldDB" id="K0KZG2"/>
<feature type="domain" description="MIR" evidence="17">
    <location>
        <begin position="333"/>
        <end position="387"/>
    </location>
</feature>
<dbReference type="HOGENOM" id="CLU_008438_2_1_1"/>
<dbReference type="EMBL" id="CAIF01000252">
    <property type="protein sequence ID" value="CCH46523.1"/>
    <property type="molecule type" value="Genomic_DNA"/>
</dbReference>
<comment type="catalytic activity">
    <reaction evidence="13 15">
        <text>a di-trans,poly-cis-dolichyl beta-D-mannosyl phosphate + L-threonyl-[protein] = 3-O-(alpha-D-mannosyl)-L-threonyl-[protein] + a di-trans,poly-cis-dolichyl phosphate + H(+)</text>
        <dbReference type="Rhea" id="RHEA:53396"/>
        <dbReference type="Rhea" id="RHEA-COMP:11060"/>
        <dbReference type="Rhea" id="RHEA-COMP:13547"/>
        <dbReference type="Rhea" id="RHEA-COMP:19498"/>
        <dbReference type="Rhea" id="RHEA-COMP:19501"/>
        <dbReference type="ChEBI" id="CHEBI:15378"/>
        <dbReference type="ChEBI" id="CHEBI:30013"/>
        <dbReference type="ChEBI" id="CHEBI:57683"/>
        <dbReference type="ChEBI" id="CHEBI:58211"/>
        <dbReference type="ChEBI" id="CHEBI:137323"/>
        <dbReference type="EC" id="2.4.1.109"/>
    </reaction>
</comment>
<evidence type="ECO:0000256" key="16">
    <source>
        <dbReference type="SAM" id="MobiDB-lite"/>
    </source>
</evidence>
<feature type="transmembrane region" description="Helical" evidence="15">
    <location>
        <begin position="661"/>
        <end position="677"/>
    </location>
</feature>
<evidence type="ECO:0000256" key="4">
    <source>
        <dbReference type="ARBA" id="ARBA00012839"/>
    </source>
</evidence>
<dbReference type="InterPro" id="IPR016093">
    <property type="entry name" value="MIR_motif"/>
</dbReference>
<comment type="pathway">
    <text evidence="2 15">Protein modification; protein glycosylation.</text>
</comment>
<keyword evidence="8" id="KW-0677">Repeat</keyword>
<dbReference type="GO" id="GO:0004169">
    <property type="term" value="F:dolichyl-phosphate-mannose-protein mannosyltransferase activity"/>
    <property type="evidence" value="ECO:0007669"/>
    <property type="project" value="UniProtKB-UniRule"/>
</dbReference>
<organism evidence="18 19">
    <name type="scientific">Wickerhamomyces ciferrii (strain ATCC 14091 / BCRC 22168 / CBS 111 / JCM 3599 / NBRC 0793 / NRRL Y-1031 F-60-10)</name>
    <name type="common">Yeast</name>
    <name type="synonym">Pichia ciferrii</name>
    <dbReference type="NCBI Taxonomy" id="1206466"/>
    <lineage>
        <taxon>Eukaryota</taxon>
        <taxon>Fungi</taxon>
        <taxon>Dikarya</taxon>
        <taxon>Ascomycota</taxon>
        <taxon>Saccharomycotina</taxon>
        <taxon>Saccharomycetes</taxon>
        <taxon>Phaffomycetales</taxon>
        <taxon>Wickerhamomycetaceae</taxon>
        <taxon>Wickerhamomyces</taxon>
    </lineage>
</organism>
<feature type="transmembrane region" description="Helical" evidence="15">
    <location>
        <begin position="599"/>
        <end position="620"/>
    </location>
</feature>
<dbReference type="SUPFAM" id="SSF82109">
    <property type="entry name" value="MIR domain"/>
    <property type="match status" value="1"/>
</dbReference>
<proteinExistence type="inferred from homology"/>
<keyword evidence="6 15" id="KW-0808">Transferase</keyword>
<dbReference type="SMART" id="SM00472">
    <property type="entry name" value="MIR"/>
    <property type="match status" value="3"/>
</dbReference>
<evidence type="ECO:0000313" key="19">
    <source>
        <dbReference type="Proteomes" id="UP000009328"/>
    </source>
</evidence>
<dbReference type="PANTHER" id="PTHR10050:SF50">
    <property type="entry name" value="DOLICHYL-PHOSPHATE-MANNOSE--PROTEIN MANNOSYLTRANSFERASE 1-RELATED"/>
    <property type="match status" value="1"/>
</dbReference>
<gene>
    <name evidence="18" type="primary">PMT1B</name>
    <name evidence="18" type="ORF">BN7_6116</name>
</gene>
<evidence type="ECO:0000259" key="17">
    <source>
        <dbReference type="PROSITE" id="PS50919"/>
    </source>
</evidence>
<feature type="transmembrane region" description="Helical" evidence="15">
    <location>
        <begin position="281"/>
        <end position="305"/>
    </location>
</feature>
<comment type="catalytic activity">
    <reaction evidence="14 15">
        <text>a di-trans,poly-cis-dolichyl beta-D-mannosyl phosphate + L-seryl-[protein] = 3-O-(alpha-D-mannosyl)-L-seryl-[protein] + a di-trans,poly-cis-dolichyl phosphate + H(+)</text>
        <dbReference type="Rhea" id="RHEA:17377"/>
        <dbReference type="Rhea" id="RHEA-COMP:9863"/>
        <dbReference type="Rhea" id="RHEA-COMP:13546"/>
        <dbReference type="Rhea" id="RHEA-COMP:19498"/>
        <dbReference type="Rhea" id="RHEA-COMP:19501"/>
        <dbReference type="ChEBI" id="CHEBI:15378"/>
        <dbReference type="ChEBI" id="CHEBI:29999"/>
        <dbReference type="ChEBI" id="CHEBI:57683"/>
        <dbReference type="ChEBI" id="CHEBI:58211"/>
        <dbReference type="ChEBI" id="CHEBI:137321"/>
        <dbReference type="EC" id="2.4.1.109"/>
    </reaction>
</comment>
<evidence type="ECO:0000256" key="5">
    <source>
        <dbReference type="ARBA" id="ARBA00022676"/>
    </source>
</evidence>
<dbReference type="InterPro" id="IPR032421">
    <property type="entry name" value="PMT_4TMC"/>
</dbReference>
<evidence type="ECO:0000313" key="18">
    <source>
        <dbReference type="EMBL" id="CCH46523.1"/>
    </source>
</evidence>
<comment type="caution">
    <text evidence="15">Lacks conserved residue(s) required for the propagation of feature annotation.</text>
</comment>
<keyword evidence="5 15" id="KW-0328">Glycosyltransferase</keyword>
<evidence type="ECO:0000256" key="12">
    <source>
        <dbReference type="ARBA" id="ARBA00023180"/>
    </source>
</evidence>
<comment type="similarity">
    <text evidence="3 15">Belongs to the glycosyltransferase 39 family.</text>
</comment>
<keyword evidence="10 15" id="KW-1133">Transmembrane helix</keyword>
<dbReference type="Pfam" id="PF16192">
    <property type="entry name" value="PMT_4TMC"/>
    <property type="match status" value="1"/>
</dbReference>
<feature type="region of interest" description="Disordered" evidence="16">
    <location>
        <begin position="1"/>
        <end position="31"/>
    </location>
</feature>
<dbReference type="GO" id="GO:0005789">
    <property type="term" value="C:endoplasmic reticulum membrane"/>
    <property type="evidence" value="ECO:0007669"/>
    <property type="project" value="UniProtKB-SubCell"/>
</dbReference>
<evidence type="ECO:0000256" key="1">
    <source>
        <dbReference type="ARBA" id="ARBA00004477"/>
    </source>
</evidence>
<feature type="compositionally biased region" description="Polar residues" evidence="16">
    <location>
        <begin position="15"/>
        <end position="24"/>
    </location>
</feature>
<evidence type="ECO:0000256" key="11">
    <source>
        <dbReference type="ARBA" id="ARBA00023136"/>
    </source>
</evidence>
<evidence type="ECO:0000256" key="7">
    <source>
        <dbReference type="ARBA" id="ARBA00022692"/>
    </source>
</evidence>
<keyword evidence="9 15" id="KW-0256">Endoplasmic reticulum</keyword>
<comment type="caution">
    <text evidence="18">The sequence shown here is derived from an EMBL/GenBank/DDBJ whole genome shotgun (WGS) entry which is preliminary data.</text>
</comment>
<dbReference type="UniPathway" id="UPA00378"/>
<evidence type="ECO:0000256" key="9">
    <source>
        <dbReference type="ARBA" id="ARBA00022824"/>
    </source>
</evidence>
<sequence length="737" mass="84904">MVKKKIIVPPGVKTPTISKKSNPNELPPNYKQGNKRPYLSTEITSKLINETSINKIDYIFVGLLTVLGFYTRFIGVENLNSIVFDEIHIVRHINDYLNGNFFLDITPPFGKIFYTLVAKILGYNGNATELVKAGQSYQGTDFPYVDLRIVSSVLGSGTISFAYLTLRNLGVRSIVAVFTSLLIIWENSFIVSSRFFMNESLSLLILSISVYSFTKFQITKPFSKDWARYLVLTGLALGLGISTKWIAFSTIAWVGILSLQQLWYLFGDLQVSNGQISRHIFARLTFLLASPIIIYLGVFAIHILLMNNVTRDSSLLSTHFQRSLSGNDLYDIPKYVTYGSTVTIRHLDSMGGFLHSHPYNYKTGSHNQQVTIFDYKDFNNEWIIEPHNTVVGQEKRVKNDVVIKLRHKNTGKLLRVDNFKPPMTEQDYDSEVSCFGNKTFSGNETDLFLLKVENEDPNRPFVESVNTKFRLWNQKKKCTILSHDLKLPDWGFNQQEVLCIESPNVERALFIFETIKYDKNSIDYNENPELFEKLSDIKPSFLTKFVELNTKMLRIFKSIKPHNNHNSSDAIIWPFLIRGVKYFVGDDTNVYLIGNPINWWLVIMLITSYGFVRIADLFRVDNQEDSIKYKNNANWIILGWGLHYFPYVLNEGEFFTSYYELSLYFGILLIGITFEYINFKKAKLSKILIIITLLFGYYFYSNLSPVTYGTKWDYESCINSKAVDSWGYNCDVYKTIV</sequence>
<keyword evidence="11 15" id="KW-0472">Membrane</keyword>
<name>K0KZG2_WICCF</name>
<protein>
    <recommendedName>
        <fullName evidence="4 15">Dolichyl-phosphate-mannose--protein mannosyltransferase</fullName>
        <ecNumber evidence="4 15">2.4.1.109</ecNumber>
    </recommendedName>
</protein>
<feature type="transmembrane region" description="Helical" evidence="15">
    <location>
        <begin position="173"/>
        <end position="190"/>
    </location>
</feature>
<feature type="domain" description="MIR" evidence="17">
    <location>
        <begin position="394"/>
        <end position="453"/>
    </location>
</feature>